<evidence type="ECO:0000313" key="2">
    <source>
        <dbReference type="Proteomes" id="UP000632222"/>
    </source>
</evidence>
<dbReference type="EMBL" id="BMOD01000002">
    <property type="protein sequence ID" value="GGJ25876.1"/>
    <property type="molecule type" value="Genomic_DNA"/>
</dbReference>
<organism evidence="1 2">
    <name type="scientific">Deinococcus roseus</name>
    <dbReference type="NCBI Taxonomy" id="392414"/>
    <lineage>
        <taxon>Bacteria</taxon>
        <taxon>Thermotogati</taxon>
        <taxon>Deinococcota</taxon>
        <taxon>Deinococci</taxon>
        <taxon>Deinococcales</taxon>
        <taxon>Deinococcaceae</taxon>
        <taxon>Deinococcus</taxon>
    </lineage>
</organism>
<reference evidence="2" key="1">
    <citation type="journal article" date="2019" name="Int. J. Syst. Evol. Microbiol.">
        <title>The Global Catalogue of Microorganisms (GCM) 10K type strain sequencing project: providing services to taxonomists for standard genome sequencing and annotation.</title>
        <authorList>
            <consortium name="The Broad Institute Genomics Platform"/>
            <consortium name="The Broad Institute Genome Sequencing Center for Infectious Disease"/>
            <person name="Wu L."/>
            <person name="Ma J."/>
        </authorList>
    </citation>
    <scope>NUCLEOTIDE SEQUENCE [LARGE SCALE GENOMIC DNA]</scope>
    <source>
        <strain evidence="2">JCM 14370</strain>
    </source>
</reference>
<evidence type="ECO:0000313" key="1">
    <source>
        <dbReference type="EMBL" id="GGJ25876.1"/>
    </source>
</evidence>
<dbReference type="Proteomes" id="UP000632222">
    <property type="component" value="Unassembled WGS sequence"/>
</dbReference>
<proteinExistence type="predicted"/>
<accession>A0ABQ2CVU5</accession>
<dbReference type="RefSeq" id="WP_189000790.1">
    <property type="nucleotide sequence ID" value="NZ_BMOD01000002.1"/>
</dbReference>
<protein>
    <submittedName>
        <fullName evidence="1">Uncharacterized protein</fullName>
    </submittedName>
</protein>
<sequence length="98" mass="11461">MHTPDARASLEHIFALLRDPDYDLFKHGQLNEALENLQRLTHQEEGVQDLRHLTYAEMKGHRQELLERLSRVPDLLEQQNLQEAVRTIRGAVRMLQAP</sequence>
<gene>
    <name evidence="1" type="ORF">GCM10008938_09990</name>
</gene>
<keyword evidence="2" id="KW-1185">Reference proteome</keyword>
<name>A0ABQ2CVU5_9DEIO</name>
<comment type="caution">
    <text evidence="1">The sequence shown here is derived from an EMBL/GenBank/DDBJ whole genome shotgun (WGS) entry which is preliminary data.</text>
</comment>